<gene>
    <name evidence="1" type="ORF">CWC19_17490</name>
</gene>
<dbReference type="EMBL" id="PNBX01000087">
    <property type="protein sequence ID" value="TMO65449.1"/>
    <property type="molecule type" value="Genomic_DNA"/>
</dbReference>
<reference evidence="2" key="2">
    <citation type="submission" date="2019-06" db="EMBL/GenBank/DDBJ databases">
        <title>Co-occurence of chitin degradation, pigmentation and bioactivity in marine Pseudoalteromonas.</title>
        <authorList>
            <person name="Sonnenschein E.C."/>
            <person name="Bech P.K."/>
        </authorList>
    </citation>
    <scope>NUCLEOTIDE SEQUENCE [LARGE SCALE GENOMIC DNA]</scope>
    <source>
        <strain evidence="2">S3790</strain>
    </source>
</reference>
<protein>
    <submittedName>
        <fullName evidence="1">Uncharacterized protein</fullName>
    </submittedName>
</protein>
<evidence type="ECO:0000313" key="2">
    <source>
        <dbReference type="Proteomes" id="UP000307217"/>
    </source>
</evidence>
<dbReference type="RefSeq" id="WP_138593050.1">
    <property type="nucleotide sequence ID" value="NZ_PNBX01000087.1"/>
</dbReference>
<dbReference type="Proteomes" id="UP000307217">
    <property type="component" value="Unassembled WGS sequence"/>
</dbReference>
<proteinExistence type="predicted"/>
<dbReference type="OrthoDB" id="2051973at2"/>
<name>A0A5S3V3A9_9GAMM</name>
<reference evidence="1 2" key="1">
    <citation type="submission" date="2018-01" db="EMBL/GenBank/DDBJ databases">
        <authorList>
            <person name="Paulsen S."/>
            <person name="Gram L.K."/>
        </authorList>
    </citation>
    <scope>NUCLEOTIDE SEQUENCE [LARGE SCALE GENOMIC DNA]</scope>
    <source>
        <strain evidence="1 2">S3790</strain>
    </source>
</reference>
<organism evidence="1 2">
    <name type="scientific">Pseudoalteromonas aurantia</name>
    <dbReference type="NCBI Taxonomy" id="43654"/>
    <lineage>
        <taxon>Bacteria</taxon>
        <taxon>Pseudomonadati</taxon>
        <taxon>Pseudomonadota</taxon>
        <taxon>Gammaproteobacteria</taxon>
        <taxon>Alteromonadales</taxon>
        <taxon>Pseudoalteromonadaceae</taxon>
        <taxon>Pseudoalteromonas</taxon>
    </lineage>
</organism>
<sequence>MSQAIHNVGGFGSVVLAKDFNQEFISAFEHINKREGVNISPLAGQSQVVNGINFAFYCFVEQVTAPDLAKISNLELVTVYEKDGTYTQTSSRVISEPVLFPPIGSFDSVALRANFTDAEAQTAEQIESLVGVHYDILAAQQQVVAGLNFAFYAVVKPATLNGQAYFAQINAYRNLEGKIERAELHPIQP</sequence>
<comment type="caution">
    <text evidence="1">The sequence shown here is derived from an EMBL/GenBank/DDBJ whole genome shotgun (WGS) entry which is preliminary data.</text>
</comment>
<accession>A0A5S3V3A9</accession>
<evidence type="ECO:0000313" key="1">
    <source>
        <dbReference type="EMBL" id="TMO65449.1"/>
    </source>
</evidence>
<dbReference type="AlphaFoldDB" id="A0A5S3V3A9"/>